<organism evidence="8">
    <name type="scientific">Candida tenuis (strain ATCC 10573 / BCRC 21748 / CBS 615 / JCM 9827 / NBRC 10315 / NRRL Y-1498 / VKM Y-70)</name>
    <name type="common">Yeast</name>
    <name type="synonym">Yamadazyma tenuis</name>
    <dbReference type="NCBI Taxonomy" id="590646"/>
    <lineage>
        <taxon>Eukaryota</taxon>
        <taxon>Fungi</taxon>
        <taxon>Dikarya</taxon>
        <taxon>Ascomycota</taxon>
        <taxon>Saccharomycotina</taxon>
        <taxon>Pichiomycetes</taxon>
        <taxon>Debaryomycetaceae</taxon>
        <taxon>Yamadazyma</taxon>
    </lineage>
</organism>
<evidence type="ECO:0000313" key="7">
    <source>
        <dbReference type="EMBL" id="EGV64174.1"/>
    </source>
</evidence>
<feature type="transmembrane region" description="Helical" evidence="5">
    <location>
        <begin position="462"/>
        <end position="481"/>
    </location>
</feature>
<dbReference type="Gene3D" id="1.20.1250.20">
    <property type="entry name" value="MFS general substrate transporter like domains"/>
    <property type="match status" value="1"/>
</dbReference>
<keyword evidence="8" id="KW-1185">Reference proteome</keyword>
<keyword evidence="2 5" id="KW-0812">Transmembrane</keyword>
<dbReference type="InterPro" id="IPR036259">
    <property type="entry name" value="MFS_trans_sf"/>
</dbReference>
<dbReference type="PANTHER" id="PTHR23502">
    <property type="entry name" value="MAJOR FACILITATOR SUPERFAMILY"/>
    <property type="match status" value="1"/>
</dbReference>
<feature type="transmembrane region" description="Helical" evidence="5">
    <location>
        <begin position="145"/>
        <end position="166"/>
    </location>
</feature>
<protein>
    <submittedName>
        <fullName evidence="7">Putative ion transporter</fullName>
    </submittedName>
</protein>
<dbReference type="InterPro" id="IPR020846">
    <property type="entry name" value="MFS_dom"/>
</dbReference>
<dbReference type="PROSITE" id="PS50850">
    <property type="entry name" value="MFS"/>
    <property type="match status" value="1"/>
</dbReference>
<keyword evidence="4 5" id="KW-0472">Membrane</keyword>
<dbReference type="EMBL" id="GL996521">
    <property type="protein sequence ID" value="EGV64174.1"/>
    <property type="molecule type" value="Genomic_DNA"/>
</dbReference>
<comment type="subcellular location">
    <subcellularLocation>
        <location evidence="1">Membrane</location>
        <topology evidence="1">Multi-pass membrane protein</topology>
    </subcellularLocation>
</comment>
<evidence type="ECO:0000256" key="4">
    <source>
        <dbReference type="ARBA" id="ARBA00023136"/>
    </source>
</evidence>
<gene>
    <name evidence="7" type="ORF">CANTEDRAFT_114238</name>
</gene>
<proteinExistence type="predicted"/>
<dbReference type="RefSeq" id="XP_006686488.1">
    <property type="nucleotide sequence ID" value="XM_006686425.1"/>
</dbReference>
<feature type="transmembrane region" description="Helical" evidence="5">
    <location>
        <begin position="348"/>
        <end position="376"/>
    </location>
</feature>
<feature type="transmembrane region" description="Helical" evidence="5">
    <location>
        <begin position="178"/>
        <end position="201"/>
    </location>
</feature>
<dbReference type="GO" id="GO:0000324">
    <property type="term" value="C:fungal-type vacuole"/>
    <property type="evidence" value="ECO:0007669"/>
    <property type="project" value="TreeGrafter"/>
</dbReference>
<evidence type="ECO:0000256" key="3">
    <source>
        <dbReference type="ARBA" id="ARBA00022989"/>
    </source>
</evidence>
<feature type="transmembrane region" description="Helical" evidence="5">
    <location>
        <begin position="57"/>
        <end position="74"/>
    </location>
</feature>
<evidence type="ECO:0000256" key="5">
    <source>
        <dbReference type="SAM" id="Phobius"/>
    </source>
</evidence>
<dbReference type="KEGG" id="cten:18247328"/>
<keyword evidence="3 5" id="KW-1133">Transmembrane helix</keyword>
<evidence type="ECO:0000256" key="1">
    <source>
        <dbReference type="ARBA" id="ARBA00004141"/>
    </source>
</evidence>
<name>G3B3K3_CANTC</name>
<dbReference type="AlphaFoldDB" id="G3B3K3"/>
<dbReference type="PANTHER" id="PTHR23502:SF34">
    <property type="entry name" value="PROTEIN HOL1"/>
    <property type="match status" value="1"/>
</dbReference>
<feature type="transmembrane region" description="Helical" evidence="5">
    <location>
        <begin position="207"/>
        <end position="229"/>
    </location>
</feature>
<dbReference type="Proteomes" id="UP000000707">
    <property type="component" value="Unassembled WGS sequence"/>
</dbReference>
<evidence type="ECO:0000259" key="6">
    <source>
        <dbReference type="PROSITE" id="PS50850"/>
    </source>
</evidence>
<dbReference type="InterPro" id="IPR011701">
    <property type="entry name" value="MFS"/>
</dbReference>
<reference evidence="7 8" key="1">
    <citation type="journal article" date="2011" name="Proc. Natl. Acad. Sci. U.S.A.">
        <title>Comparative genomics of xylose-fermenting fungi for enhanced biofuel production.</title>
        <authorList>
            <person name="Wohlbach D.J."/>
            <person name="Kuo A."/>
            <person name="Sato T.K."/>
            <person name="Potts K.M."/>
            <person name="Salamov A.A."/>
            <person name="LaButti K.M."/>
            <person name="Sun H."/>
            <person name="Clum A."/>
            <person name="Pangilinan J.L."/>
            <person name="Lindquist E.A."/>
            <person name="Lucas S."/>
            <person name="Lapidus A."/>
            <person name="Jin M."/>
            <person name="Gunawan C."/>
            <person name="Balan V."/>
            <person name="Dale B.E."/>
            <person name="Jeffries T.W."/>
            <person name="Zinkel R."/>
            <person name="Barry K.W."/>
            <person name="Grigoriev I.V."/>
            <person name="Gasch A.P."/>
        </authorList>
    </citation>
    <scope>NUCLEOTIDE SEQUENCE [LARGE SCALE GENOMIC DNA]</scope>
    <source>
        <strain evidence="8">ATCC 10573 / BCRC 21748 / CBS 615 / JCM 9827 / NBRC 10315 / NRRL Y-1498 / VKM Y-70</strain>
    </source>
</reference>
<dbReference type="OrthoDB" id="5215911at2759"/>
<accession>G3B3K3</accession>
<feature type="transmembrane region" description="Helical" evidence="5">
    <location>
        <begin position="493"/>
        <end position="513"/>
    </location>
</feature>
<evidence type="ECO:0000313" key="8">
    <source>
        <dbReference type="Proteomes" id="UP000000707"/>
    </source>
</evidence>
<dbReference type="Pfam" id="PF07690">
    <property type="entry name" value="MFS_1"/>
    <property type="match status" value="1"/>
</dbReference>
<feature type="transmembrane region" description="Helical" evidence="5">
    <location>
        <begin position="429"/>
        <end position="450"/>
    </location>
</feature>
<feature type="transmembrane region" description="Helical" evidence="5">
    <location>
        <begin position="121"/>
        <end position="139"/>
    </location>
</feature>
<feature type="transmembrane region" description="Helical" evidence="5">
    <location>
        <begin position="310"/>
        <end position="328"/>
    </location>
</feature>
<dbReference type="GO" id="GO:0022857">
    <property type="term" value="F:transmembrane transporter activity"/>
    <property type="evidence" value="ECO:0007669"/>
    <property type="project" value="InterPro"/>
</dbReference>
<dbReference type="SUPFAM" id="SSF103473">
    <property type="entry name" value="MFS general substrate transporter"/>
    <property type="match status" value="1"/>
</dbReference>
<feature type="transmembrane region" description="Helical" evidence="5">
    <location>
        <begin position="94"/>
        <end position="114"/>
    </location>
</feature>
<dbReference type="GO" id="GO:0005886">
    <property type="term" value="C:plasma membrane"/>
    <property type="evidence" value="ECO:0007669"/>
    <property type="project" value="TreeGrafter"/>
</dbReference>
<evidence type="ECO:0000256" key="2">
    <source>
        <dbReference type="ARBA" id="ARBA00022692"/>
    </source>
</evidence>
<feature type="transmembrane region" description="Helical" evidence="5">
    <location>
        <begin position="397"/>
        <end position="417"/>
    </location>
</feature>
<dbReference type="HOGENOM" id="CLU_008455_13_3_1"/>
<sequence>MSKVSGTDFVPGTVHLVDIDGDLDVKKSMGSVILRPAPSSNPNDPLRWSKFKKLKQFFLLFWLATFLAITVNWSGPAWTLWTIEWNCTFDQLNISSALCFLFLGVGCLFLQPTAMKLGRRFVYLSCTVIMIVANIVGATCDNVQTYYVVNILAGFAAAPCDSLVEISTTDVFFQHERATYLSCFILALYVGSDVGPAISGFIIDTIGWRWCFWLQAIMFGCILVVEVFYMEDTTFRRDAGNDDSLENEILDQIKSRESKDPTGVHHHEVESDLQSIDETIPIRTYKERMTLYTTVYNDTRSWLCIFYRPFFMISFPAVIWGGVVYGAQMMWLSLLATTQSEIYSVSPYYFSASITGLTNFSPMVGSILGMMMGPVVDKVTIYLTKRNGGIMEPEFRLYMMVLPLITNAAGLVAYGIGSVSSSPWPVSVIVGQGFLGFAMSSSGTICLTYVIDCYHDMASEGLVLMLFMRNVIGMAFTFAIQPWLTRDGLKVTTWIMFALSVVINGSFLLMVLCGKSFRRWTANSYHKYSKPDFGELFKR</sequence>
<feature type="domain" description="Major facilitator superfamily (MFS) profile" evidence="6">
    <location>
        <begin position="53"/>
        <end position="516"/>
    </location>
</feature>
<dbReference type="eggNOG" id="KOG0255">
    <property type="taxonomic scope" value="Eukaryota"/>
</dbReference>
<dbReference type="GeneID" id="18247328"/>